<protein>
    <submittedName>
        <fullName evidence="2">Uncharacterized protein</fullName>
    </submittedName>
</protein>
<proteinExistence type="predicted"/>
<dbReference type="AlphaFoldDB" id="A0ABD2WD11"/>
<dbReference type="EMBL" id="JBJJXI010000114">
    <property type="protein sequence ID" value="KAL3390826.1"/>
    <property type="molecule type" value="Genomic_DNA"/>
</dbReference>
<sequence>MDPIEGDNESTITSAVNSSTIQNSPGTNRSTLGTASTSDVQESASISDKSSSIIEREQSESRSIGRTNDDFSNNFEESIGSNEEPIQQVEDFFSKFHVFFYKIVYNFLLNKFLKILTPDSKSTLNFTFDKSNDYSESSDGDNSSDDECNVDNHEQYYLHEEESPFTYLHNLLKEDEFNETIDANIIVSKSELLLGILKFSEKAIQVGENSHFLYAKDARAHQTLIIMDPNIVYLEDEVSNNPFLWRYSDPSTTKLMIYLRHGYSLERESWNSILNSKTESLFCKKLLRHFFDDQELRQMGVNRGREIPDEFVDMTKKCLEYFNLIHLPPGTTISTAAMMQKIKKVRHFFCEIIHFLNRNH</sequence>
<evidence type="ECO:0000256" key="1">
    <source>
        <dbReference type="SAM" id="MobiDB-lite"/>
    </source>
</evidence>
<feature type="compositionally biased region" description="Low complexity" evidence="1">
    <location>
        <begin position="43"/>
        <end position="53"/>
    </location>
</feature>
<keyword evidence="3" id="KW-1185">Reference proteome</keyword>
<evidence type="ECO:0000313" key="3">
    <source>
        <dbReference type="Proteomes" id="UP001627154"/>
    </source>
</evidence>
<dbReference type="Proteomes" id="UP001627154">
    <property type="component" value="Unassembled WGS sequence"/>
</dbReference>
<name>A0ABD2WD11_9HYME</name>
<feature type="compositionally biased region" description="Polar residues" evidence="1">
    <location>
        <begin position="70"/>
        <end position="82"/>
    </location>
</feature>
<organism evidence="2 3">
    <name type="scientific">Trichogramma kaykai</name>
    <dbReference type="NCBI Taxonomy" id="54128"/>
    <lineage>
        <taxon>Eukaryota</taxon>
        <taxon>Metazoa</taxon>
        <taxon>Ecdysozoa</taxon>
        <taxon>Arthropoda</taxon>
        <taxon>Hexapoda</taxon>
        <taxon>Insecta</taxon>
        <taxon>Pterygota</taxon>
        <taxon>Neoptera</taxon>
        <taxon>Endopterygota</taxon>
        <taxon>Hymenoptera</taxon>
        <taxon>Apocrita</taxon>
        <taxon>Proctotrupomorpha</taxon>
        <taxon>Chalcidoidea</taxon>
        <taxon>Trichogrammatidae</taxon>
        <taxon>Trichogramma</taxon>
    </lineage>
</organism>
<feature type="region of interest" description="Disordered" evidence="1">
    <location>
        <begin position="1"/>
        <end position="82"/>
    </location>
</feature>
<reference evidence="2 3" key="1">
    <citation type="journal article" date="2024" name="bioRxiv">
        <title>A reference genome for Trichogramma kaykai: A tiny desert-dwelling parasitoid wasp with competing sex-ratio distorters.</title>
        <authorList>
            <person name="Culotta J."/>
            <person name="Lindsey A.R."/>
        </authorList>
    </citation>
    <scope>NUCLEOTIDE SEQUENCE [LARGE SCALE GENOMIC DNA]</scope>
    <source>
        <strain evidence="2 3">KSX58</strain>
    </source>
</reference>
<feature type="compositionally biased region" description="Polar residues" evidence="1">
    <location>
        <begin position="9"/>
        <end position="42"/>
    </location>
</feature>
<comment type="caution">
    <text evidence="2">The sequence shown here is derived from an EMBL/GenBank/DDBJ whole genome shotgun (WGS) entry which is preliminary data.</text>
</comment>
<gene>
    <name evidence="2" type="ORF">TKK_014295</name>
</gene>
<evidence type="ECO:0000313" key="2">
    <source>
        <dbReference type="EMBL" id="KAL3390826.1"/>
    </source>
</evidence>
<accession>A0ABD2WD11</accession>